<dbReference type="SMART" id="SM00443">
    <property type="entry name" value="G_patch"/>
    <property type="match status" value="1"/>
</dbReference>
<reference evidence="5" key="1">
    <citation type="submission" date="2025-08" db="UniProtKB">
        <authorList>
            <consortium name="RefSeq"/>
        </authorList>
    </citation>
    <scope>IDENTIFICATION</scope>
    <source>
        <tissue evidence="5">Thorax and Abdomen</tissue>
    </source>
</reference>
<dbReference type="FunCoup" id="A0A6J0C5G7">
    <property type="interactions" value="254"/>
</dbReference>
<dbReference type="GeneID" id="107225758"/>
<dbReference type="PANTHER" id="PTHR23149:SF9">
    <property type="entry name" value="G PATCH DOMAIN-CONTAINING PROTEIN 4"/>
    <property type="match status" value="1"/>
</dbReference>
<dbReference type="RefSeq" id="XP_015521808.2">
    <property type="nucleotide sequence ID" value="XM_015666322.2"/>
</dbReference>
<gene>
    <name evidence="5" type="primary">LOC107225758</name>
</gene>
<dbReference type="InterPro" id="IPR000467">
    <property type="entry name" value="G_patch_dom"/>
</dbReference>
<sequence>MANFAKAQLLKYGWTEGKGLGKNESGIPEPIKPKLKFDHAGIGHDSAEQFTYHWWENVFNEAAKNISIDSNDQGISMKVIDDDTPNITTKKSSLKVLQKKQKLQYGNFLKTSTLLNDGKVINENTPHINIDTTDNKMNHVELTDEELFKACGGRTAHKGARHGLTLNGKLARIAKQEQQLLAKMNQIKAEKDALSCSLAQVIEATYNFDNVRLKRHAKTKKKIAKTDRESVKNANDPVSGTGPQPSCSYAECPNAEDNSDTPNSNWKKKRIETRKRKSSNILKGSVKIDVDVIENQCKWLDIIESNQSVLNDNANAVDEDSELVIPPLTKVPRLHVKSKKSRKKEKRKINDLTEQLDNSCMIDESINVSRKRKGASREIVNDILTTIFEQYSSTAKKCKLHKQDSVSDEAHKLNSRIFKKKRNAHRCKDKQKLERITEKLMSVDLGNKF</sequence>
<dbReference type="Pfam" id="PF01585">
    <property type="entry name" value="G-patch"/>
    <property type="match status" value="1"/>
</dbReference>
<organism evidence="5">
    <name type="scientific">Neodiprion lecontei</name>
    <name type="common">Redheaded pine sawfly</name>
    <dbReference type="NCBI Taxonomy" id="441921"/>
    <lineage>
        <taxon>Eukaryota</taxon>
        <taxon>Metazoa</taxon>
        <taxon>Ecdysozoa</taxon>
        <taxon>Arthropoda</taxon>
        <taxon>Hexapoda</taxon>
        <taxon>Insecta</taxon>
        <taxon>Pterygota</taxon>
        <taxon>Neoptera</taxon>
        <taxon>Endopterygota</taxon>
        <taxon>Hymenoptera</taxon>
        <taxon>Tenthredinoidea</taxon>
        <taxon>Diprionidae</taxon>
        <taxon>Diprioninae</taxon>
        <taxon>Neodiprion</taxon>
    </lineage>
</organism>
<protein>
    <recommendedName>
        <fullName evidence="1">G patch domain-containing protein 4</fullName>
    </recommendedName>
</protein>
<dbReference type="AlphaFoldDB" id="A0A6J0C5G7"/>
<keyword evidence="4" id="KW-1185">Reference proteome</keyword>
<dbReference type="GO" id="GO:0003676">
    <property type="term" value="F:nucleic acid binding"/>
    <property type="evidence" value="ECO:0007669"/>
    <property type="project" value="InterPro"/>
</dbReference>
<proteinExistence type="predicted"/>
<evidence type="ECO:0000259" key="3">
    <source>
        <dbReference type="PROSITE" id="PS50174"/>
    </source>
</evidence>
<feature type="domain" description="G-patch" evidence="3">
    <location>
        <begin position="1"/>
        <end position="47"/>
    </location>
</feature>
<dbReference type="PROSITE" id="PS50174">
    <property type="entry name" value="G_PATCH"/>
    <property type="match status" value="1"/>
</dbReference>
<evidence type="ECO:0000313" key="4">
    <source>
        <dbReference type="Proteomes" id="UP000829291"/>
    </source>
</evidence>
<accession>A0A6J0C5G7</accession>
<dbReference type="InParanoid" id="A0A6J0C5G7"/>
<dbReference type="OrthoDB" id="10019757at2759"/>
<feature type="compositionally biased region" description="Polar residues" evidence="2">
    <location>
        <begin position="232"/>
        <end position="247"/>
    </location>
</feature>
<dbReference type="PANTHER" id="PTHR23149">
    <property type="entry name" value="G PATCH DOMAIN CONTAINING PROTEIN"/>
    <property type="match status" value="1"/>
</dbReference>
<dbReference type="InterPro" id="IPR050656">
    <property type="entry name" value="PINX1"/>
</dbReference>
<dbReference type="KEGG" id="nlo:107225758"/>
<evidence type="ECO:0000256" key="2">
    <source>
        <dbReference type="SAM" id="MobiDB-lite"/>
    </source>
</evidence>
<name>A0A6J0C5G7_NEOLC</name>
<dbReference type="Proteomes" id="UP000829291">
    <property type="component" value="Chromosome 4"/>
</dbReference>
<feature type="region of interest" description="Disordered" evidence="2">
    <location>
        <begin position="217"/>
        <end position="277"/>
    </location>
</feature>
<dbReference type="GO" id="GO:0005730">
    <property type="term" value="C:nucleolus"/>
    <property type="evidence" value="ECO:0007669"/>
    <property type="project" value="TreeGrafter"/>
</dbReference>
<evidence type="ECO:0000313" key="5">
    <source>
        <dbReference type="RefSeq" id="XP_015521808.2"/>
    </source>
</evidence>
<evidence type="ECO:0000256" key="1">
    <source>
        <dbReference type="ARBA" id="ARBA00040365"/>
    </source>
</evidence>
<feature type="compositionally biased region" description="Basic residues" evidence="2">
    <location>
        <begin position="266"/>
        <end position="277"/>
    </location>
</feature>